<keyword evidence="7" id="KW-1185">Reference proteome</keyword>
<dbReference type="AlphaFoldDB" id="W0F655"/>
<accession>W0F655</accession>
<evidence type="ECO:0000256" key="4">
    <source>
        <dbReference type="ARBA" id="ARBA00023004"/>
    </source>
</evidence>
<keyword evidence="3" id="KW-0479">Metal-binding</keyword>
<evidence type="ECO:0000313" key="7">
    <source>
        <dbReference type="Proteomes" id="UP000003586"/>
    </source>
</evidence>
<evidence type="ECO:0000256" key="2">
    <source>
        <dbReference type="ARBA" id="ARBA00022490"/>
    </source>
</evidence>
<keyword evidence="2" id="KW-0963">Cytoplasm</keyword>
<dbReference type="InterPro" id="IPR012312">
    <property type="entry name" value="Hemerythrin-like"/>
</dbReference>
<dbReference type="Proteomes" id="UP000003586">
    <property type="component" value="Chromosome"/>
</dbReference>
<dbReference type="Pfam" id="PF04405">
    <property type="entry name" value="ScdA_N"/>
    <property type="match status" value="1"/>
</dbReference>
<protein>
    <submittedName>
        <fullName evidence="6">Iron-sulfur cluster repair di-iron protein</fullName>
    </submittedName>
</protein>
<dbReference type="InterPro" id="IPR038062">
    <property type="entry name" value="ScdA-like_N_sf"/>
</dbReference>
<evidence type="ECO:0000313" key="6">
    <source>
        <dbReference type="EMBL" id="AHF16939.1"/>
    </source>
</evidence>
<gene>
    <name evidence="6" type="ORF">NIASO_20580</name>
</gene>
<dbReference type="Gene3D" id="1.10.3910.10">
    <property type="entry name" value="SP0561-like"/>
    <property type="match status" value="1"/>
</dbReference>
<name>W0F655_9BACT</name>
<evidence type="ECO:0000256" key="3">
    <source>
        <dbReference type="ARBA" id="ARBA00022723"/>
    </source>
</evidence>
<dbReference type="RefSeq" id="WP_008582551.1">
    <property type="nucleotide sequence ID" value="NZ_CP007035.1"/>
</dbReference>
<dbReference type="EMBL" id="CP007035">
    <property type="protein sequence ID" value="AHF16939.1"/>
    <property type="molecule type" value="Genomic_DNA"/>
</dbReference>
<organism evidence="6 7">
    <name type="scientific">Niabella soli DSM 19437</name>
    <dbReference type="NCBI Taxonomy" id="929713"/>
    <lineage>
        <taxon>Bacteria</taxon>
        <taxon>Pseudomonadati</taxon>
        <taxon>Bacteroidota</taxon>
        <taxon>Chitinophagia</taxon>
        <taxon>Chitinophagales</taxon>
        <taxon>Chitinophagaceae</taxon>
        <taxon>Niabella</taxon>
    </lineage>
</organism>
<feature type="domain" description="Hemerythrin-like" evidence="5">
    <location>
        <begin position="83"/>
        <end position="231"/>
    </location>
</feature>
<reference evidence="6 7" key="1">
    <citation type="submission" date="2013-12" db="EMBL/GenBank/DDBJ databases">
        <authorList>
            <consortium name="DOE Joint Genome Institute"/>
            <person name="Eisen J."/>
            <person name="Huntemann M."/>
            <person name="Han J."/>
            <person name="Chen A."/>
            <person name="Kyrpides N."/>
            <person name="Mavromatis K."/>
            <person name="Markowitz V."/>
            <person name="Palaniappan K."/>
            <person name="Ivanova N."/>
            <person name="Schaumberg A."/>
            <person name="Pati A."/>
            <person name="Liolios K."/>
            <person name="Nordberg H.P."/>
            <person name="Cantor M.N."/>
            <person name="Hua S.X."/>
            <person name="Woyke T."/>
        </authorList>
    </citation>
    <scope>NUCLEOTIDE SEQUENCE [LARGE SCALE GENOMIC DNA]</scope>
    <source>
        <strain evidence="7">DSM 19437</strain>
    </source>
</reference>
<dbReference type="PANTHER" id="PTHR36438">
    <property type="entry name" value="IRON-SULFUR CLUSTER REPAIR PROTEIN YTFE"/>
    <property type="match status" value="1"/>
</dbReference>
<dbReference type="KEGG" id="nso:NIASO_20580"/>
<comment type="subcellular location">
    <subcellularLocation>
        <location evidence="1">Cytoplasm</location>
    </subcellularLocation>
</comment>
<dbReference type="HOGENOM" id="CLU_076075_0_1_10"/>
<dbReference type="GO" id="GO:0046872">
    <property type="term" value="F:metal ion binding"/>
    <property type="evidence" value="ECO:0007669"/>
    <property type="project" value="UniProtKB-KW"/>
</dbReference>
<dbReference type="OrthoDB" id="9797132at2"/>
<dbReference type="Gene3D" id="1.20.120.520">
    <property type="entry name" value="nmb1532 protein domain like"/>
    <property type="match status" value="1"/>
</dbReference>
<dbReference type="InterPro" id="IPR019903">
    <property type="entry name" value="RIC_family"/>
</dbReference>
<dbReference type="PANTHER" id="PTHR36438:SF1">
    <property type="entry name" value="IRON-SULFUR CLUSTER REPAIR PROTEIN YTFE"/>
    <property type="match status" value="1"/>
</dbReference>
<evidence type="ECO:0000259" key="5">
    <source>
        <dbReference type="Pfam" id="PF01814"/>
    </source>
</evidence>
<proteinExistence type="predicted"/>
<dbReference type="GO" id="GO:0005737">
    <property type="term" value="C:cytoplasm"/>
    <property type="evidence" value="ECO:0007669"/>
    <property type="project" value="UniProtKB-SubCell"/>
</dbReference>
<dbReference type="eggNOG" id="COG2846">
    <property type="taxonomic scope" value="Bacteria"/>
</dbReference>
<dbReference type="STRING" id="929713.NIASO_20580"/>
<keyword evidence="4" id="KW-0408">Iron</keyword>
<dbReference type="Pfam" id="PF01814">
    <property type="entry name" value="Hemerythrin"/>
    <property type="match status" value="1"/>
</dbReference>
<sequence>MNISKEDNIGKIVAEDLRSGSVFEKFGLDFCCNGDRSLEEACTVAAVDINKVLTALNEIDNSVKASLDYNAWPVDLLADYIEKKHHRYVSAQIPVLQGLLHKIANVHGAKHPELLGVKELFYECAGELTMHMKKEELMLFPFIKKLVTAQLSGTRKPSGPFDSVEHPIHAMLQEHSIEGDRFGTIESLTNRYTVPDDGCNTYKAAYQALKEFQEDLHLHIHLENNILFPKAITIEASLS</sequence>
<dbReference type="NCBIfam" id="TIGR03652">
    <property type="entry name" value="FeS_repair_RIC"/>
    <property type="match status" value="1"/>
</dbReference>
<evidence type="ECO:0000256" key="1">
    <source>
        <dbReference type="ARBA" id="ARBA00004496"/>
    </source>
</evidence>